<dbReference type="NCBIfam" id="TIGR03362">
    <property type="entry name" value="VI_chp_7"/>
    <property type="match status" value="1"/>
</dbReference>
<dbReference type="InterPro" id="IPR010657">
    <property type="entry name" value="ImpA_N"/>
</dbReference>
<feature type="signal peptide" evidence="1">
    <location>
        <begin position="1"/>
        <end position="21"/>
    </location>
</feature>
<evidence type="ECO:0000256" key="1">
    <source>
        <dbReference type="SAM" id="SignalP"/>
    </source>
</evidence>
<feature type="chain" id="PRO_5042986090" evidence="1">
    <location>
        <begin position="22"/>
        <end position="463"/>
    </location>
</feature>
<proteinExistence type="predicted"/>
<evidence type="ECO:0000313" key="3">
    <source>
        <dbReference type="EMBL" id="HAT1682912.1"/>
    </source>
</evidence>
<comment type="caution">
    <text evidence="3">The sequence shown here is derived from an EMBL/GenBank/DDBJ whole genome shotgun (WGS) entry which is preliminary data.</text>
</comment>
<dbReference type="AlphaFoldDB" id="A0AAN5L9U8"/>
<dbReference type="PANTHER" id="PTHR37024">
    <property type="entry name" value="TYPE VI SECRETION SYSTEM DUF2094 AND IMPA-RELATED DOMAIN PROTEIN"/>
    <property type="match status" value="1"/>
</dbReference>
<evidence type="ECO:0000259" key="2">
    <source>
        <dbReference type="Pfam" id="PF06812"/>
    </source>
</evidence>
<dbReference type="Proteomes" id="UP000856143">
    <property type="component" value="Unassembled WGS sequence"/>
</dbReference>
<dbReference type="Pfam" id="PF06812">
    <property type="entry name" value="ImpA_N"/>
    <property type="match status" value="1"/>
</dbReference>
<name>A0AAN5L9U8_KLEOX</name>
<gene>
    <name evidence="3" type="primary">tssA</name>
    <name evidence="3" type="ORF">I8Y21_003622</name>
</gene>
<organism evidence="3 4">
    <name type="scientific">Klebsiella oxytoca</name>
    <dbReference type="NCBI Taxonomy" id="571"/>
    <lineage>
        <taxon>Bacteria</taxon>
        <taxon>Pseudomonadati</taxon>
        <taxon>Pseudomonadota</taxon>
        <taxon>Gammaproteobacteria</taxon>
        <taxon>Enterobacterales</taxon>
        <taxon>Enterobacteriaceae</taxon>
        <taxon>Klebsiella/Raoultella group</taxon>
        <taxon>Klebsiella</taxon>
    </lineage>
</organism>
<feature type="domain" description="ImpA N-terminal" evidence="2">
    <location>
        <begin position="21"/>
        <end position="114"/>
    </location>
</feature>
<accession>A0AAN5L9U8</accession>
<dbReference type="InterPro" id="IPR017739">
    <property type="entry name" value="T6SS-assoc_VCA0119"/>
</dbReference>
<evidence type="ECO:0000313" key="4">
    <source>
        <dbReference type="Proteomes" id="UP000856143"/>
    </source>
</evidence>
<reference evidence="3" key="1">
    <citation type="journal article" date="2018" name="Genome Biol.">
        <title>SKESA: strategic k-mer extension for scrupulous assemblies.</title>
        <authorList>
            <person name="Souvorov A."/>
            <person name="Agarwala R."/>
            <person name="Lipman D.J."/>
        </authorList>
    </citation>
    <scope>NUCLEOTIDE SEQUENCE</scope>
    <source>
        <strain evidence="3">R404</strain>
    </source>
</reference>
<sequence length="463" mass="52042">MDNRHPWCSQLLAVLPGTAVAAPIAADDPLWEKVETGMMKLGSPAHEQLDLNEMVTYCLTLLESRTKDMRVLSQLLRCLQHPAKVASFSTAIILLDCWIGAYWMSAWPVNTGQKQRLMRQIIRRFEAVTLRMSEQASAEDLAKVLVLAESLAVTWQRVEPEKGHLLKELLLPLRRVQRQQQEQTTTVCVKSETPQDVPQDSTTTATVTVPTNVRDERAWRQTLLNVSNLLVEQQPNLAVGYRLRRHAIWHAITAPPVAGKDNKTQLAPVSADRVSEYETLMMKPDPGLWCQVEESLTLSPYWFEGHRLSAGVATSLGCTEVALAIADELDSFLRRLPVLKTLTFSDGSPFFPVACDEWLREVTGQTGADAVPCDLADEVKRHFQEKGLNAALLLLEETARQQPEPRERFYASLMLADLLAAGGMKSLATSHYHQLWQESRRLGLVQWEPGLVKRLERSARIRG</sequence>
<reference evidence="3" key="2">
    <citation type="submission" date="2020-11" db="EMBL/GenBank/DDBJ databases">
        <authorList>
            <consortium name="NCBI Pathogen Detection Project"/>
        </authorList>
    </citation>
    <scope>NUCLEOTIDE SEQUENCE</scope>
    <source>
        <strain evidence="3">R404</strain>
    </source>
</reference>
<dbReference type="Pfam" id="PF16989">
    <property type="entry name" value="T6SS_VasJ"/>
    <property type="match status" value="1"/>
</dbReference>
<dbReference type="EMBL" id="DACSEO010000047">
    <property type="protein sequence ID" value="HAT1682912.1"/>
    <property type="molecule type" value="Genomic_DNA"/>
</dbReference>
<dbReference type="PANTHER" id="PTHR37024:SF3">
    <property type="entry name" value="TYPE VI SECRETION SYSTEM PROTEIN TSSA"/>
    <property type="match status" value="1"/>
</dbReference>
<keyword evidence="1" id="KW-0732">Signal</keyword>
<protein>
    <submittedName>
        <fullName evidence="3">Type VI secretion system protein TssA</fullName>
    </submittedName>
</protein>